<dbReference type="InterPro" id="IPR049557">
    <property type="entry name" value="Transketolase_CS"/>
</dbReference>
<dbReference type="GO" id="GO:0008661">
    <property type="term" value="F:1-deoxy-D-xylulose-5-phosphate synthase activity"/>
    <property type="evidence" value="ECO:0007669"/>
    <property type="project" value="UniProtKB-UniRule"/>
</dbReference>
<feature type="binding site" evidence="10">
    <location>
        <position position="284"/>
    </location>
    <ligand>
        <name>thiamine diphosphate</name>
        <dbReference type="ChEBI" id="CHEBI:58937"/>
    </ligand>
</feature>
<comment type="pathway">
    <text evidence="1 10">Metabolic intermediate biosynthesis; 1-deoxy-D-xylulose 5-phosphate biosynthesis; 1-deoxy-D-xylulose 5-phosphate from D-glyceraldehyde 3-phosphate and pyruvate: step 1/1.</text>
</comment>
<comment type="cofactor">
    <cofactor evidence="10">
        <name>thiamine diphosphate</name>
        <dbReference type="ChEBI" id="CHEBI:58937"/>
    </cofactor>
    <text evidence="10">Binds 1 thiamine pyrophosphate per subunit.</text>
</comment>
<comment type="subunit">
    <text evidence="3 10">Homodimer.</text>
</comment>
<keyword evidence="8 10" id="KW-0786">Thiamine pyrophosphate</keyword>
<dbReference type="UniPathway" id="UPA00064">
    <property type="reaction ID" value="UER00091"/>
</dbReference>
<reference evidence="12 13" key="1">
    <citation type="journal article" date="2016" name="Nat. Commun.">
        <title>Thousands of microbial genomes shed light on interconnected biogeochemical processes in an aquifer system.</title>
        <authorList>
            <person name="Anantharaman K."/>
            <person name="Brown C.T."/>
            <person name="Hug L.A."/>
            <person name="Sharon I."/>
            <person name="Castelle C.J."/>
            <person name="Probst A.J."/>
            <person name="Thomas B.C."/>
            <person name="Singh A."/>
            <person name="Wilkins M.J."/>
            <person name="Karaoz U."/>
            <person name="Brodie E.L."/>
            <person name="Williams K.H."/>
            <person name="Hubbard S.S."/>
            <person name="Banfield J.F."/>
        </authorList>
    </citation>
    <scope>NUCLEOTIDE SEQUENCE [LARGE SCALE GENOMIC DNA]</scope>
</reference>
<sequence length="622" mass="68078">MLENIQTPEDFRNFTFAQLAQLSNEVRDRILSVISETGGHLASSLGAVELTIALHYVYQTPIDKLVWDVGHQCYTHKIITGRNGQFPTIRQHNGLSGFPRTCESPFDVFDVGHASTSISVALGIAKARDTLGEKFHVVSVIGDGSMTGGLAFEGLNNAGALKTNLAVVLNDNKMSISPNVGALSSYLNRILTDPRYNKLKSDIWELTGKLKGVGSGIRNVVGRLDESLKHLVLPGKLFEDLGFRYFGPIDGHNFEEMVPLFRNIRQNISGPVLIHVITKKGKGYKPAEENAPKFHGIGSFETQTGKIKGKRDIPTYSAVFGKTLCALAEKNKAIVGITAAMPAGTGLEKFAELFPDRFFDVGIAESHAVTFAAGFASQGLRPVVALYSTFLQRAFDQIIHDVAIQKLNVVFCIDRGGLTPDDGPTHHGAFDLAYLRCIPNMVIMSPKDENELRHMMWTALRIEGPVAIRYPKGEALGVEQTEPYEEIPVPMPEIVLKGKDVLLLAVGEMVQKALSVAAILKKQGITPTVVNSRFIKPIAHSDILSLTQAHSHIFTLETGTVRGGFGTAVLEAIHGCLSETRKFEMIGFPDGFIQHGEKERIYQELKLTDNNIAEKVINTITI</sequence>
<keyword evidence="5 10" id="KW-0479">Metal-binding</keyword>
<dbReference type="PROSITE" id="PS00801">
    <property type="entry name" value="TRANSKETOLASE_1"/>
    <property type="match status" value="1"/>
</dbReference>
<dbReference type="CDD" id="cd02007">
    <property type="entry name" value="TPP_DXS"/>
    <property type="match status" value="1"/>
</dbReference>
<dbReference type="Pfam" id="PF02779">
    <property type="entry name" value="Transket_pyr"/>
    <property type="match status" value="1"/>
</dbReference>
<keyword evidence="4 10" id="KW-0808">Transferase</keyword>
<dbReference type="Gene3D" id="3.40.50.920">
    <property type="match status" value="1"/>
</dbReference>
<dbReference type="SUPFAM" id="SSF52518">
    <property type="entry name" value="Thiamin diphosphate-binding fold (THDP-binding)"/>
    <property type="match status" value="2"/>
</dbReference>
<evidence type="ECO:0000256" key="2">
    <source>
        <dbReference type="ARBA" id="ARBA00011081"/>
    </source>
</evidence>
<dbReference type="GO" id="GO:0016114">
    <property type="term" value="P:terpenoid biosynthetic process"/>
    <property type="evidence" value="ECO:0007669"/>
    <property type="project" value="UniProtKB-UniRule"/>
</dbReference>
<evidence type="ECO:0000256" key="9">
    <source>
        <dbReference type="ARBA" id="ARBA00023229"/>
    </source>
</evidence>
<keyword evidence="6 10" id="KW-0460">Magnesium</keyword>
<dbReference type="InterPro" id="IPR009014">
    <property type="entry name" value="Transketo_C/PFOR_II"/>
</dbReference>
<dbReference type="PANTHER" id="PTHR43322">
    <property type="entry name" value="1-D-DEOXYXYLULOSE 5-PHOSPHATE SYNTHASE-RELATED"/>
    <property type="match status" value="1"/>
</dbReference>
<keyword evidence="9 10" id="KW-0414">Isoprene biosynthesis</keyword>
<evidence type="ECO:0000256" key="3">
    <source>
        <dbReference type="ARBA" id="ARBA00011738"/>
    </source>
</evidence>
<feature type="binding site" evidence="10">
    <location>
        <position position="365"/>
    </location>
    <ligand>
        <name>thiamine diphosphate</name>
        <dbReference type="ChEBI" id="CHEBI:58937"/>
    </ligand>
</feature>
<dbReference type="InterPro" id="IPR005477">
    <property type="entry name" value="Dxylulose-5-P_synthase"/>
</dbReference>
<dbReference type="Gene3D" id="3.40.50.970">
    <property type="match status" value="2"/>
</dbReference>
<evidence type="ECO:0000313" key="12">
    <source>
        <dbReference type="EMBL" id="OGK00512.1"/>
    </source>
</evidence>
<dbReference type="GO" id="GO:0009228">
    <property type="term" value="P:thiamine biosynthetic process"/>
    <property type="evidence" value="ECO:0007669"/>
    <property type="project" value="UniProtKB-UniRule"/>
</dbReference>
<dbReference type="Pfam" id="PF13292">
    <property type="entry name" value="DXP_synthase_N"/>
    <property type="match status" value="1"/>
</dbReference>
<comment type="catalytic activity">
    <reaction evidence="10">
        <text>D-glyceraldehyde 3-phosphate + pyruvate + H(+) = 1-deoxy-D-xylulose 5-phosphate + CO2</text>
        <dbReference type="Rhea" id="RHEA:12605"/>
        <dbReference type="ChEBI" id="CHEBI:15361"/>
        <dbReference type="ChEBI" id="CHEBI:15378"/>
        <dbReference type="ChEBI" id="CHEBI:16526"/>
        <dbReference type="ChEBI" id="CHEBI:57792"/>
        <dbReference type="ChEBI" id="CHEBI:59776"/>
        <dbReference type="EC" id="2.2.1.7"/>
    </reaction>
</comment>
<feature type="binding site" evidence="10">
    <location>
        <position position="172"/>
    </location>
    <ligand>
        <name>Mg(2+)</name>
        <dbReference type="ChEBI" id="CHEBI:18420"/>
    </ligand>
</feature>
<dbReference type="PANTHER" id="PTHR43322:SF5">
    <property type="entry name" value="1-DEOXY-D-XYLULOSE-5-PHOSPHATE SYNTHASE, CHLOROPLASTIC"/>
    <property type="match status" value="1"/>
</dbReference>
<evidence type="ECO:0000259" key="11">
    <source>
        <dbReference type="SMART" id="SM00861"/>
    </source>
</evidence>
<comment type="caution">
    <text evidence="12">The sequence shown here is derived from an EMBL/GenBank/DDBJ whole genome shotgun (WGS) entry which is preliminary data.</text>
</comment>
<feature type="binding site" evidence="10">
    <location>
        <begin position="112"/>
        <end position="114"/>
    </location>
    <ligand>
        <name>thiamine diphosphate</name>
        <dbReference type="ChEBI" id="CHEBI:58937"/>
    </ligand>
</feature>
<comment type="cofactor">
    <cofactor evidence="10">
        <name>Mg(2+)</name>
        <dbReference type="ChEBI" id="CHEBI:18420"/>
    </cofactor>
    <text evidence="10">Binds 1 Mg(2+) ion per subunit.</text>
</comment>
<dbReference type="CDD" id="cd07033">
    <property type="entry name" value="TPP_PYR_DXS_TK_like"/>
    <property type="match status" value="1"/>
</dbReference>
<organism evidence="12 13">
    <name type="scientific">Candidatus Raymondbacteria bacterium RIFOXYD12_FULL_49_13</name>
    <dbReference type="NCBI Taxonomy" id="1817890"/>
    <lineage>
        <taxon>Bacteria</taxon>
        <taxon>Raymondiibacteriota</taxon>
    </lineage>
</organism>
<evidence type="ECO:0000256" key="8">
    <source>
        <dbReference type="ARBA" id="ARBA00023052"/>
    </source>
</evidence>
<dbReference type="AlphaFoldDB" id="A0A1F7F1Q9"/>
<dbReference type="InterPro" id="IPR033248">
    <property type="entry name" value="Transketolase_C"/>
</dbReference>
<proteinExistence type="inferred from homology"/>
<protein>
    <recommendedName>
        <fullName evidence="10">1-deoxy-D-xylulose-5-phosphate synthase</fullName>
        <ecNumber evidence="10">2.2.1.7</ecNumber>
    </recommendedName>
    <alternativeName>
        <fullName evidence="10">1-deoxyxylulose-5-phosphate synthase</fullName>
        <shortName evidence="10">DXP synthase</shortName>
        <shortName evidence="10">DXPS</shortName>
    </alternativeName>
</protein>
<evidence type="ECO:0000313" key="13">
    <source>
        <dbReference type="Proteomes" id="UP000179243"/>
    </source>
</evidence>
<evidence type="ECO:0000256" key="10">
    <source>
        <dbReference type="HAMAP-Rule" id="MF_00315"/>
    </source>
</evidence>
<dbReference type="InterPro" id="IPR020826">
    <property type="entry name" value="Transketolase_BS"/>
</dbReference>
<dbReference type="HAMAP" id="MF_00315">
    <property type="entry name" value="DXP_synth"/>
    <property type="match status" value="1"/>
</dbReference>
<evidence type="ECO:0000256" key="1">
    <source>
        <dbReference type="ARBA" id="ARBA00004980"/>
    </source>
</evidence>
<dbReference type="EC" id="2.2.1.7" evidence="10"/>
<evidence type="ECO:0000256" key="7">
    <source>
        <dbReference type="ARBA" id="ARBA00022977"/>
    </source>
</evidence>
<dbReference type="InterPro" id="IPR005475">
    <property type="entry name" value="Transketolase-like_Pyr-bd"/>
</dbReference>
<dbReference type="NCBIfam" id="NF003933">
    <property type="entry name" value="PRK05444.2-2"/>
    <property type="match status" value="1"/>
</dbReference>
<evidence type="ECO:0000256" key="4">
    <source>
        <dbReference type="ARBA" id="ARBA00022679"/>
    </source>
</evidence>
<dbReference type="Pfam" id="PF02780">
    <property type="entry name" value="Transketolase_C"/>
    <property type="match status" value="1"/>
</dbReference>
<comment type="similarity">
    <text evidence="2 10">Belongs to the transketolase family. DXPS subfamily.</text>
</comment>
<dbReference type="GO" id="GO:0030976">
    <property type="term" value="F:thiamine pyrophosphate binding"/>
    <property type="evidence" value="ECO:0007669"/>
    <property type="project" value="UniProtKB-UniRule"/>
</dbReference>
<feature type="binding site" evidence="10">
    <location>
        <begin position="144"/>
        <end position="145"/>
    </location>
    <ligand>
        <name>thiamine diphosphate</name>
        <dbReference type="ChEBI" id="CHEBI:58937"/>
    </ligand>
</feature>
<dbReference type="FunFam" id="3.40.50.970:FF:000005">
    <property type="entry name" value="1-deoxy-D-xylulose-5-phosphate synthase"/>
    <property type="match status" value="1"/>
</dbReference>
<dbReference type="EMBL" id="MFYX01000146">
    <property type="protein sequence ID" value="OGK00512.1"/>
    <property type="molecule type" value="Genomic_DNA"/>
</dbReference>
<dbReference type="SUPFAM" id="SSF52922">
    <property type="entry name" value="TK C-terminal domain-like"/>
    <property type="match status" value="1"/>
</dbReference>
<feature type="binding site" evidence="10">
    <location>
        <position position="143"/>
    </location>
    <ligand>
        <name>Mg(2+)</name>
        <dbReference type="ChEBI" id="CHEBI:18420"/>
    </ligand>
</feature>
<dbReference type="InterPro" id="IPR029061">
    <property type="entry name" value="THDP-binding"/>
</dbReference>
<feature type="domain" description="Transketolase-like pyrimidine-binding" evidence="11">
    <location>
        <begin position="314"/>
        <end position="478"/>
    </location>
</feature>
<dbReference type="PROSITE" id="PS00802">
    <property type="entry name" value="TRANSKETOLASE_2"/>
    <property type="match status" value="1"/>
</dbReference>
<dbReference type="GO" id="GO:0019288">
    <property type="term" value="P:isopentenyl diphosphate biosynthetic process, methylerythritol 4-phosphate pathway"/>
    <property type="evidence" value="ECO:0007669"/>
    <property type="project" value="TreeGrafter"/>
</dbReference>
<gene>
    <name evidence="10" type="primary">dxs</name>
    <name evidence="12" type="ORF">A2519_10490</name>
</gene>
<keyword evidence="7 10" id="KW-0784">Thiamine biosynthesis</keyword>
<dbReference type="GO" id="GO:0000287">
    <property type="term" value="F:magnesium ion binding"/>
    <property type="evidence" value="ECO:0007669"/>
    <property type="project" value="UniProtKB-UniRule"/>
</dbReference>
<name>A0A1F7F1Q9_UNCRA</name>
<feature type="binding site" evidence="10">
    <location>
        <position position="71"/>
    </location>
    <ligand>
        <name>thiamine diphosphate</name>
        <dbReference type="ChEBI" id="CHEBI:58937"/>
    </ligand>
</feature>
<evidence type="ECO:0000256" key="5">
    <source>
        <dbReference type="ARBA" id="ARBA00022723"/>
    </source>
</evidence>
<evidence type="ECO:0000256" key="6">
    <source>
        <dbReference type="ARBA" id="ARBA00022842"/>
    </source>
</evidence>
<dbReference type="SMART" id="SM00861">
    <property type="entry name" value="Transket_pyr"/>
    <property type="match status" value="1"/>
</dbReference>
<accession>A0A1F7F1Q9</accession>
<dbReference type="Proteomes" id="UP000179243">
    <property type="component" value="Unassembled WGS sequence"/>
</dbReference>
<dbReference type="NCBIfam" id="TIGR00204">
    <property type="entry name" value="dxs"/>
    <property type="match status" value="1"/>
</dbReference>
<dbReference type="GO" id="GO:0005829">
    <property type="term" value="C:cytosol"/>
    <property type="evidence" value="ECO:0007669"/>
    <property type="project" value="TreeGrafter"/>
</dbReference>
<feature type="binding site" evidence="10">
    <location>
        <position position="172"/>
    </location>
    <ligand>
        <name>thiamine diphosphate</name>
        <dbReference type="ChEBI" id="CHEBI:58937"/>
    </ligand>
</feature>
<comment type="function">
    <text evidence="10">Catalyzes the acyloin condensation reaction between C atoms 2 and 3 of pyruvate and glyceraldehyde 3-phosphate to yield 1-deoxy-D-xylulose-5-phosphate (DXP).</text>
</comment>